<dbReference type="EMBL" id="CM000364">
    <property type="protein sequence ID" value="EDX13660.1"/>
    <property type="molecule type" value="Genomic_DNA"/>
</dbReference>
<dbReference type="Bgee" id="FBgn0190121">
    <property type="expression patterns" value="Expressed in female reproductive system and 2 other cell types or tissues"/>
</dbReference>
<evidence type="ECO:0000313" key="2">
    <source>
        <dbReference type="Proteomes" id="UP000000304"/>
    </source>
</evidence>
<dbReference type="SUPFAM" id="SSF50494">
    <property type="entry name" value="Trypsin-like serine proteases"/>
    <property type="match status" value="1"/>
</dbReference>
<protein>
    <submittedName>
        <fullName evidence="1">GD18599</fullName>
    </submittedName>
</protein>
<dbReference type="Proteomes" id="UP000000304">
    <property type="component" value="Chromosome 3R"/>
</dbReference>
<dbReference type="Gene3D" id="2.40.10.10">
    <property type="entry name" value="Trypsin-like serine proteases"/>
    <property type="match status" value="1"/>
</dbReference>
<dbReference type="InterPro" id="IPR043504">
    <property type="entry name" value="Peptidase_S1_PA_chymotrypsin"/>
</dbReference>
<dbReference type="HOGENOM" id="CLU_2348818_0_0_1"/>
<proteinExistence type="predicted"/>
<gene>
    <name evidence="1" type="primary">Dsim\GD18599</name>
    <name evidence="1" type="ORF">Dsim_GD18599</name>
</gene>
<dbReference type="PhylomeDB" id="B4QX89"/>
<organism evidence="1 2">
    <name type="scientific">Drosophila simulans</name>
    <name type="common">Fruit fly</name>
    <dbReference type="NCBI Taxonomy" id="7240"/>
    <lineage>
        <taxon>Eukaryota</taxon>
        <taxon>Metazoa</taxon>
        <taxon>Ecdysozoa</taxon>
        <taxon>Arthropoda</taxon>
        <taxon>Hexapoda</taxon>
        <taxon>Insecta</taxon>
        <taxon>Pterygota</taxon>
        <taxon>Neoptera</taxon>
        <taxon>Endopterygota</taxon>
        <taxon>Diptera</taxon>
        <taxon>Brachycera</taxon>
        <taxon>Muscomorpha</taxon>
        <taxon>Ephydroidea</taxon>
        <taxon>Drosophilidae</taxon>
        <taxon>Drosophila</taxon>
        <taxon>Sophophora</taxon>
    </lineage>
</organism>
<name>B4QX89_DROSI</name>
<dbReference type="AlphaFoldDB" id="B4QX89"/>
<evidence type="ECO:0000313" key="1">
    <source>
        <dbReference type="EMBL" id="EDX13660.1"/>
    </source>
</evidence>
<accession>B4QX89</accession>
<sequence>MKRIPLNICIDRFGQPIYLHTSFLCAAGLRSQYLGDGDGGGPLACPLENPRENRYQLSGILSSKFVNLVGLVSDVSSMRNWIDQEMTANNFDISYYTA</sequence>
<dbReference type="OrthoDB" id="6625995at2759"/>
<keyword evidence="2" id="KW-1185">Reference proteome</keyword>
<dbReference type="InterPro" id="IPR009003">
    <property type="entry name" value="Peptidase_S1_PA"/>
</dbReference>
<reference evidence="1 2" key="1">
    <citation type="journal article" date="2007" name="Nature">
        <title>Evolution of genes and genomes on the Drosophila phylogeny.</title>
        <authorList>
            <consortium name="Drosophila 12 Genomes Consortium"/>
            <person name="Clark A.G."/>
            <person name="Eisen M.B."/>
            <person name="Smith D.R."/>
            <person name="Bergman C.M."/>
            <person name="Oliver B."/>
            <person name="Markow T.A."/>
            <person name="Kaufman T.C."/>
            <person name="Kellis M."/>
            <person name="Gelbart W."/>
            <person name="Iyer V.N."/>
            <person name="Pollard D.A."/>
            <person name="Sackton T.B."/>
            <person name="Larracuente A.M."/>
            <person name="Singh N.D."/>
            <person name="Abad J.P."/>
            <person name="Abt D.N."/>
            <person name="Adryan B."/>
            <person name="Aguade M."/>
            <person name="Akashi H."/>
            <person name="Anderson W.W."/>
            <person name="Aquadro C.F."/>
            <person name="Ardell D.H."/>
            <person name="Arguello R."/>
            <person name="Artieri C.G."/>
            <person name="Barbash D.A."/>
            <person name="Barker D."/>
            <person name="Barsanti P."/>
            <person name="Batterham P."/>
            <person name="Batzoglou S."/>
            <person name="Begun D."/>
            <person name="Bhutkar A."/>
            <person name="Blanco E."/>
            <person name="Bosak S.A."/>
            <person name="Bradley R.K."/>
            <person name="Brand A.D."/>
            <person name="Brent M.R."/>
            <person name="Brooks A.N."/>
            <person name="Brown R.H."/>
            <person name="Butlin R.K."/>
            <person name="Caggese C."/>
            <person name="Calvi B.R."/>
            <person name="Bernardo de Carvalho A."/>
            <person name="Caspi A."/>
            <person name="Castrezana S."/>
            <person name="Celniker S.E."/>
            <person name="Chang J.L."/>
            <person name="Chapple C."/>
            <person name="Chatterji S."/>
            <person name="Chinwalla A."/>
            <person name="Civetta A."/>
            <person name="Clifton S.W."/>
            <person name="Comeron J.M."/>
            <person name="Costello J.C."/>
            <person name="Coyne J.A."/>
            <person name="Daub J."/>
            <person name="David R.G."/>
            <person name="Delcher A.L."/>
            <person name="Delehaunty K."/>
            <person name="Do C.B."/>
            <person name="Ebling H."/>
            <person name="Edwards K."/>
            <person name="Eickbush T."/>
            <person name="Evans J.D."/>
            <person name="Filipski A."/>
            <person name="Findeiss S."/>
            <person name="Freyhult E."/>
            <person name="Fulton L."/>
            <person name="Fulton R."/>
            <person name="Garcia A.C."/>
            <person name="Gardiner A."/>
            <person name="Garfield D.A."/>
            <person name="Garvin B.E."/>
            <person name="Gibson G."/>
            <person name="Gilbert D."/>
            <person name="Gnerre S."/>
            <person name="Godfrey J."/>
            <person name="Good R."/>
            <person name="Gotea V."/>
            <person name="Gravely B."/>
            <person name="Greenberg A.J."/>
            <person name="Griffiths-Jones S."/>
            <person name="Gross S."/>
            <person name="Guigo R."/>
            <person name="Gustafson E.A."/>
            <person name="Haerty W."/>
            <person name="Hahn M.W."/>
            <person name="Halligan D.L."/>
            <person name="Halpern A.L."/>
            <person name="Halter G.M."/>
            <person name="Han M.V."/>
            <person name="Heger A."/>
            <person name="Hillier L."/>
            <person name="Hinrichs A.S."/>
            <person name="Holmes I."/>
            <person name="Hoskins R.A."/>
            <person name="Hubisz M.J."/>
            <person name="Hultmark D."/>
            <person name="Huntley M.A."/>
            <person name="Jaffe D.B."/>
            <person name="Jagadeeshan S."/>
            <person name="Jeck W.R."/>
            <person name="Johnson J."/>
            <person name="Jones C.D."/>
            <person name="Jordan W.C."/>
            <person name="Karpen G.H."/>
            <person name="Kataoka E."/>
            <person name="Keightley P.D."/>
            <person name="Kheradpour P."/>
            <person name="Kirkness E.F."/>
            <person name="Koerich L.B."/>
            <person name="Kristiansen K."/>
            <person name="Kudrna D."/>
            <person name="Kulathinal R.J."/>
            <person name="Kumar S."/>
            <person name="Kwok R."/>
            <person name="Lander E."/>
            <person name="Langley C.H."/>
            <person name="Lapoint R."/>
            <person name="Lazzaro B.P."/>
            <person name="Lee S.J."/>
            <person name="Levesque L."/>
            <person name="Li R."/>
            <person name="Lin C.F."/>
            <person name="Lin M.F."/>
            <person name="Lindblad-Toh K."/>
            <person name="Llopart A."/>
            <person name="Long M."/>
            <person name="Low L."/>
            <person name="Lozovsky E."/>
            <person name="Lu J."/>
            <person name="Luo M."/>
            <person name="Machado C.A."/>
            <person name="Makalowski W."/>
            <person name="Marzo M."/>
            <person name="Matsuda M."/>
            <person name="Matzkin L."/>
            <person name="McAllister B."/>
            <person name="McBride C.S."/>
            <person name="McKernan B."/>
            <person name="McKernan K."/>
            <person name="Mendez-Lago M."/>
            <person name="Minx P."/>
            <person name="Mollenhauer M.U."/>
            <person name="Montooth K."/>
            <person name="Mount S.M."/>
            <person name="Mu X."/>
            <person name="Myers E."/>
            <person name="Negre B."/>
            <person name="Newfeld S."/>
            <person name="Nielsen R."/>
            <person name="Noor M.A."/>
            <person name="O'Grady P."/>
            <person name="Pachter L."/>
            <person name="Papaceit M."/>
            <person name="Parisi M.J."/>
            <person name="Parisi M."/>
            <person name="Parts L."/>
            <person name="Pedersen J.S."/>
            <person name="Pesole G."/>
            <person name="Phillippy A.M."/>
            <person name="Ponting C.P."/>
            <person name="Pop M."/>
            <person name="Porcelli D."/>
            <person name="Powell J.R."/>
            <person name="Prohaska S."/>
            <person name="Pruitt K."/>
            <person name="Puig M."/>
            <person name="Quesneville H."/>
            <person name="Ram K.R."/>
            <person name="Rand D."/>
            <person name="Rasmussen M.D."/>
            <person name="Reed L.K."/>
            <person name="Reenan R."/>
            <person name="Reily A."/>
            <person name="Remington K.A."/>
            <person name="Rieger T.T."/>
            <person name="Ritchie M.G."/>
            <person name="Robin C."/>
            <person name="Rogers Y.H."/>
            <person name="Rohde C."/>
            <person name="Rozas J."/>
            <person name="Rubenfield M.J."/>
            <person name="Ruiz A."/>
            <person name="Russo S."/>
            <person name="Salzberg S.L."/>
            <person name="Sanchez-Gracia A."/>
            <person name="Saranga D.J."/>
            <person name="Sato H."/>
            <person name="Schaeffer S.W."/>
            <person name="Schatz M.C."/>
            <person name="Schlenke T."/>
            <person name="Schwartz R."/>
            <person name="Segarra C."/>
            <person name="Singh R.S."/>
            <person name="Sirot L."/>
            <person name="Sirota M."/>
            <person name="Sisneros N.B."/>
            <person name="Smith C.D."/>
            <person name="Smith T.F."/>
            <person name="Spieth J."/>
            <person name="Stage D.E."/>
            <person name="Stark A."/>
            <person name="Stephan W."/>
            <person name="Strausberg R.L."/>
            <person name="Strempel S."/>
            <person name="Sturgill D."/>
            <person name="Sutton G."/>
            <person name="Sutton G.G."/>
            <person name="Tao W."/>
            <person name="Teichmann S."/>
            <person name="Tobari Y.N."/>
            <person name="Tomimura Y."/>
            <person name="Tsolas J.M."/>
            <person name="Valente V.L."/>
            <person name="Venter E."/>
            <person name="Venter J.C."/>
            <person name="Vicario S."/>
            <person name="Vieira F.G."/>
            <person name="Vilella A.J."/>
            <person name="Villasante A."/>
            <person name="Walenz B."/>
            <person name="Wang J."/>
            <person name="Wasserman M."/>
            <person name="Watts T."/>
            <person name="Wilson D."/>
            <person name="Wilson R.K."/>
            <person name="Wing R.A."/>
            <person name="Wolfner M.F."/>
            <person name="Wong A."/>
            <person name="Wong G.K."/>
            <person name="Wu C.I."/>
            <person name="Wu G."/>
            <person name="Yamamoto D."/>
            <person name="Yang H.P."/>
            <person name="Yang S.P."/>
            <person name="Yorke J.A."/>
            <person name="Yoshida K."/>
            <person name="Zdobnov E."/>
            <person name="Zhang P."/>
            <person name="Zhang Y."/>
            <person name="Zimin A.V."/>
            <person name="Baldwin J."/>
            <person name="Abdouelleil A."/>
            <person name="Abdulkadir J."/>
            <person name="Abebe A."/>
            <person name="Abera B."/>
            <person name="Abreu J."/>
            <person name="Acer S.C."/>
            <person name="Aftuck L."/>
            <person name="Alexander A."/>
            <person name="An P."/>
            <person name="Anderson E."/>
            <person name="Anderson S."/>
            <person name="Arachi H."/>
            <person name="Azer M."/>
            <person name="Bachantsang P."/>
            <person name="Barry A."/>
            <person name="Bayul T."/>
            <person name="Berlin A."/>
            <person name="Bessette D."/>
            <person name="Bloom T."/>
            <person name="Blye J."/>
            <person name="Boguslavskiy L."/>
            <person name="Bonnet C."/>
            <person name="Boukhgalter B."/>
            <person name="Bourzgui I."/>
            <person name="Brown A."/>
            <person name="Cahill P."/>
            <person name="Channer S."/>
            <person name="Cheshatsang Y."/>
            <person name="Chuda L."/>
            <person name="Citroen M."/>
            <person name="Collymore A."/>
            <person name="Cooke P."/>
            <person name="Costello M."/>
            <person name="D'Aco K."/>
            <person name="Daza R."/>
            <person name="De Haan G."/>
            <person name="DeGray S."/>
            <person name="DeMaso C."/>
            <person name="Dhargay N."/>
            <person name="Dooley K."/>
            <person name="Dooley E."/>
            <person name="Doricent M."/>
            <person name="Dorje P."/>
            <person name="Dorjee K."/>
            <person name="Dupes A."/>
            <person name="Elong R."/>
            <person name="Falk J."/>
            <person name="Farina A."/>
            <person name="Faro S."/>
            <person name="Ferguson D."/>
            <person name="Fisher S."/>
            <person name="Foley C.D."/>
            <person name="Franke A."/>
            <person name="Friedrich D."/>
            <person name="Gadbois L."/>
            <person name="Gearin G."/>
            <person name="Gearin C.R."/>
            <person name="Giannoukos G."/>
            <person name="Goode T."/>
            <person name="Graham J."/>
            <person name="Grandbois E."/>
            <person name="Grewal S."/>
            <person name="Gyaltsen K."/>
            <person name="Hafez N."/>
            <person name="Hagos B."/>
            <person name="Hall J."/>
            <person name="Henson C."/>
            <person name="Hollinger A."/>
            <person name="Honan T."/>
            <person name="Huard M.D."/>
            <person name="Hughes L."/>
            <person name="Hurhula B."/>
            <person name="Husby M.E."/>
            <person name="Kamat A."/>
            <person name="Kanga B."/>
            <person name="Kashin S."/>
            <person name="Khazanovich D."/>
            <person name="Kisner P."/>
            <person name="Lance K."/>
            <person name="Lara M."/>
            <person name="Lee W."/>
            <person name="Lennon N."/>
            <person name="Letendre F."/>
            <person name="LeVine R."/>
            <person name="Lipovsky A."/>
            <person name="Liu X."/>
            <person name="Liu J."/>
            <person name="Liu S."/>
            <person name="Lokyitsang T."/>
            <person name="Lokyitsang Y."/>
            <person name="Lubonja R."/>
            <person name="Lui A."/>
            <person name="MacDonald P."/>
            <person name="Magnisalis V."/>
            <person name="Maru K."/>
            <person name="Matthews C."/>
            <person name="McCusker W."/>
            <person name="McDonough S."/>
            <person name="Mehta T."/>
            <person name="Meldrim J."/>
            <person name="Meneus L."/>
            <person name="Mihai O."/>
            <person name="Mihalev A."/>
            <person name="Mihova T."/>
            <person name="Mittelman R."/>
            <person name="Mlenga V."/>
            <person name="Montmayeur A."/>
            <person name="Mulrain L."/>
            <person name="Navidi A."/>
            <person name="Naylor J."/>
            <person name="Negash T."/>
            <person name="Nguyen T."/>
            <person name="Nguyen N."/>
            <person name="Nicol R."/>
            <person name="Norbu C."/>
            <person name="Norbu N."/>
            <person name="Novod N."/>
            <person name="O'Neill B."/>
            <person name="Osman S."/>
            <person name="Markiewicz E."/>
            <person name="Oyono O.L."/>
            <person name="Patti C."/>
            <person name="Phunkhang P."/>
            <person name="Pierre F."/>
            <person name="Priest M."/>
            <person name="Raghuraman S."/>
            <person name="Rege F."/>
            <person name="Reyes R."/>
            <person name="Rise C."/>
            <person name="Rogov P."/>
            <person name="Ross K."/>
            <person name="Ryan E."/>
            <person name="Settipalli S."/>
            <person name="Shea T."/>
            <person name="Sherpa N."/>
            <person name="Shi L."/>
            <person name="Shih D."/>
            <person name="Sparrow T."/>
            <person name="Spaulding J."/>
            <person name="Stalker J."/>
            <person name="Stange-Thomann N."/>
            <person name="Stavropoulos S."/>
            <person name="Stone C."/>
            <person name="Strader C."/>
            <person name="Tesfaye S."/>
            <person name="Thomson T."/>
            <person name="Thoulutsang Y."/>
            <person name="Thoulutsang D."/>
            <person name="Topham K."/>
            <person name="Topping I."/>
            <person name="Tsamla T."/>
            <person name="Vassiliev H."/>
            <person name="Vo A."/>
            <person name="Wangchuk T."/>
            <person name="Wangdi T."/>
            <person name="Weiand M."/>
            <person name="Wilkinson J."/>
            <person name="Wilson A."/>
            <person name="Yadav S."/>
            <person name="Young G."/>
            <person name="Yu Q."/>
            <person name="Zembek L."/>
            <person name="Zhong D."/>
            <person name="Zimmer A."/>
            <person name="Zwirko Z."/>
            <person name="Jaffe D.B."/>
            <person name="Alvarez P."/>
            <person name="Brockman W."/>
            <person name="Butler J."/>
            <person name="Chin C."/>
            <person name="Gnerre S."/>
            <person name="Grabherr M."/>
            <person name="Kleber M."/>
            <person name="Mauceli E."/>
            <person name="MacCallum I."/>
        </authorList>
    </citation>
    <scope>NUCLEOTIDE SEQUENCE [LARGE SCALE GENOMIC DNA]</scope>
    <source>
        <strain evidence="2">white501</strain>
    </source>
</reference>